<accession>A0A147J4T3</accession>
<organism evidence="1 2">
    <name type="scientific">Sphingomonas sanguinis</name>
    <dbReference type="NCBI Taxonomy" id="33051"/>
    <lineage>
        <taxon>Bacteria</taxon>
        <taxon>Pseudomonadati</taxon>
        <taxon>Pseudomonadota</taxon>
        <taxon>Alphaproteobacteria</taxon>
        <taxon>Sphingomonadales</taxon>
        <taxon>Sphingomonadaceae</taxon>
        <taxon>Sphingomonas</taxon>
    </lineage>
</organism>
<proteinExistence type="predicted"/>
<reference evidence="1 2" key="1">
    <citation type="journal article" date="2016" name="Front. Microbiol.">
        <title>Genomic Resource of Rice Seed Associated Bacteria.</title>
        <authorList>
            <person name="Midha S."/>
            <person name="Bansal K."/>
            <person name="Sharma S."/>
            <person name="Kumar N."/>
            <person name="Patil P.P."/>
            <person name="Chaudhry V."/>
            <person name="Patil P.B."/>
        </authorList>
    </citation>
    <scope>NUCLEOTIDE SEQUENCE [LARGE SCALE GENOMIC DNA]</scope>
    <source>
        <strain evidence="1 2">NS258</strain>
    </source>
</reference>
<gene>
    <name evidence="1" type="ORF">NS258_16300</name>
</gene>
<protein>
    <recommendedName>
        <fullName evidence="3">DUF2252 domain-containing protein</fullName>
    </recommendedName>
</protein>
<dbReference type="EMBL" id="LDTC01000158">
    <property type="protein sequence ID" value="KTW08146.1"/>
    <property type="molecule type" value="Genomic_DNA"/>
</dbReference>
<evidence type="ECO:0000313" key="1">
    <source>
        <dbReference type="EMBL" id="KTW08146.1"/>
    </source>
</evidence>
<dbReference type="InterPro" id="IPR018721">
    <property type="entry name" value="DUF2252"/>
</dbReference>
<sequence length="86" mass="9390">MPQTADRSSILEAKRNLKMARSVHAYVRGNTAKFYEWLAGSEVARRVPEGPPVWICGDCHLGNLGPVANGDGSVDIQIRDLDQAVI</sequence>
<dbReference type="PATRIC" id="fig|33051.5.peg.924"/>
<dbReference type="Proteomes" id="UP000074410">
    <property type="component" value="Unassembled WGS sequence"/>
</dbReference>
<dbReference type="Pfam" id="PF10009">
    <property type="entry name" value="DUF2252"/>
    <property type="match status" value="1"/>
</dbReference>
<name>A0A147J4T3_9SPHN</name>
<evidence type="ECO:0008006" key="3">
    <source>
        <dbReference type="Google" id="ProtNLM"/>
    </source>
</evidence>
<evidence type="ECO:0000313" key="2">
    <source>
        <dbReference type="Proteomes" id="UP000074410"/>
    </source>
</evidence>
<dbReference type="AlphaFoldDB" id="A0A147J4T3"/>
<comment type="caution">
    <text evidence="1">The sequence shown here is derived from an EMBL/GenBank/DDBJ whole genome shotgun (WGS) entry which is preliminary data.</text>
</comment>